<dbReference type="AlphaFoldDB" id="A0A382K7E5"/>
<keyword evidence="1" id="KW-1133">Transmembrane helix</keyword>
<accession>A0A382K7E5</accession>
<reference evidence="2" key="1">
    <citation type="submission" date="2018-05" db="EMBL/GenBank/DDBJ databases">
        <authorList>
            <person name="Lanie J.A."/>
            <person name="Ng W.-L."/>
            <person name="Kazmierczak K.M."/>
            <person name="Andrzejewski T.M."/>
            <person name="Davidsen T.M."/>
            <person name="Wayne K.J."/>
            <person name="Tettelin H."/>
            <person name="Glass J.I."/>
            <person name="Rusch D."/>
            <person name="Podicherti R."/>
            <person name="Tsui H.-C.T."/>
            <person name="Winkler M.E."/>
        </authorList>
    </citation>
    <scope>NUCLEOTIDE SEQUENCE</scope>
</reference>
<evidence type="ECO:0000313" key="2">
    <source>
        <dbReference type="EMBL" id="SVC20248.1"/>
    </source>
</evidence>
<organism evidence="2">
    <name type="scientific">marine metagenome</name>
    <dbReference type="NCBI Taxonomy" id="408172"/>
    <lineage>
        <taxon>unclassified sequences</taxon>
        <taxon>metagenomes</taxon>
        <taxon>ecological metagenomes</taxon>
    </lineage>
</organism>
<name>A0A382K7E5_9ZZZZ</name>
<evidence type="ECO:0000256" key="1">
    <source>
        <dbReference type="SAM" id="Phobius"/>
    </source>
</evidence>
<keyword evidence="1" id="KW-0472">Membrane</keyword>
<proteinExistence type="predicted"/>
<feature type="transmembrane region" description="Helical" evidence="1">
    <location>
        <begin position="6"/>
        <end position="23"/>
    </location>
</feature>
<gene>
    <name evidence="2" type="ORF">METZ01_LOCUS273102</name>
</gene>
<sequence>MIVLDITVVVMSLLYIFIGRYTNEKNAKH</sequence>
<keyword evidence="1" id="KW-0812">Transmembrane</keyword>
<feature type="non-terminal residue" evidence="2">
    <location>
        <position position="29"/>
    </location>
</feature>
<protein>
    <submittedName>
        <fullName evidence="2">Uncharacterized protein</fullName>
    </submittedName>
</protein>
<dbReference type="EMBL" id="UINC01078814">
    <property type="protein sequence ID" value="SVC20248.1"/>
    <property type="molecule type" value="Genomic_DNA"/>
</dbReference>